<dbReference type="PANTHER" id="PTHR36091:SF1">
    <property type="entry name" value="ALTERED INHERITANCE OF MITOCHONDRIA PROTEIN 9, MITOCHONDRIAL"/>
    <property type="match status" value="1"/>
</dbReference>
<evidence type="ECO:0000313" key="1">
    <source>
        <dbReference type="EMBL" id="OQE08479.1"/>
    </source>
</evidence>
<accession>A0A1V6S429</accession>
<proteinExistence type="predicted"/>
<dbReference type="PANTHER" id="PTHR36091">
    <property type="entry name" value="ALTERED INHERITANCE OF MITOCHONDRIA PROTEIN 9, MITOCHONDRIAL"/>
    <property type="match status" value="1"/>
</dbReference>
<dbReference type="AlphaFoldDB" id="A0A1V6S429"/>
<keyword evidence="2" id="KW-1185">Reference proteome</keyword>
<sequence>MIIWRFSENTSQWLLTFCPKTLGMCQIDQQYATLTLHLPMYSSIKDTFKITSIIDWQYAVILPLSLIAGHPKMFQHSPPASLENLEPGTEPPEYAQMNTQEQAEIDYHLRISNISYRYRVSNSAVNKLHLGALRDSLVFLRQRRVEYSGRQWLGDPTTLRGALMYLNDIWDEVPGKDASPESPIRFSEEEVQDYEKTKECWATSGAIVNS</sequence>
<dbReference type="Proteomes" id="UP000191518">
    <property type="component" value="Unassembled WGS sequence"/>
</dbReference>
<dbReference type="EMBL" id="MDYP01000009">
    <property type="protein sequence ID" value="OQE08479.1"/>
    <property type="molecule type" value="Genomic_DNA"/>
</dbReference>
<dbReference type="GO" id="GO:0005739">
    <property type="term" value="C:mitochondrion"/>
    <property type="evidence" value="ECO:0007669"/>
    <property type="project" value="TreeGrafter"/>
</dbReference>
<dbReference type="InterPro" id="IPR051035">
    <property type="entry name" value="Mito_inheritance_9"/>
</dbReference>
<protein>
    <submittedName>
        <fullName evidence="1">Uncharacterized protein</fullName>
    </submittedName>
</protein>
<name>A0A1V6S429_9EURO</name>
<comment type="caution">
    <text evidence="1">The sequence shown here is derived from an EMBL/GenBank/DDBJ whole genome shotgun (WGS) entry which is preliminary data.</text>
</comment>
<evidence type="ECO:0000313" key="2">
    <source>
        <dbReference type="Proteomes" id="UP000191518"/>
    </source>
</evidence>
<organism evidence="1 2">
    <name type="scientific">Penicillium vulpinum</name>
    <dbReference type="NCBI Taxonomy" id="29845"/>
    <lineage>
        <taxon>Eukaryota</taxon>
        <taxon>Fungi</taxon>
        <taxon>Dikarya</taxon>
        <taxon>Ascomycota</taxon>
        <taxon>Pezizomycotina</taxon>
        <taxon>Eurotiomycetes</taxon>
        <taxon>Eurotiomycetidae</taxon>
        <taxon>Eurotiales</taxon>
        <taxon>Aspergillaceae</taxon>
        <taxon>Penicillium</taxon>
    </lineage>
</organism>
<reference evidence="2" key="1">
    <citation type="journal article" date="2017" name="Nat. Microbiol.">
        <title>Global analysis of biosynthetic gene clusters reveals vast potential of secondary metabolite production in Penicillium species.</title>
        <authorList>
            <person name="Nielsen J.C."/>
            <person name="Grijseels S."/>
            <person name="Prigent S."/>
            <person name="Ji B."/>
            <person name="Dainat J."/>
            <person name="Nielsen K.F."/>
            <person name="Frisvad J.C."/>
            <person name="Workman M."/>
            <person name="Nielsen J."/>
        </authorList>
    </citation>
    <scope>NUCLEOTIDE SEQUENCE [LARGE SCALE GENOMIC DNA]</scope>
    <source>
        <strain evidence="2">IBT 29486</strain>
    </source>
</reference>
<gene>
    <name evidence="1" type="ORF">PENVUL_c009G05046</name>
</gene>